<evidence type="ECO:0000313" key="2">
    <source>
        <dbReference type="EMBL" id="MEZ0474933.1"/>
    </source>
</evidence>
<protein>
    <submittedName>
        <fullName evidence="2">PilW family protein</fullName>
    </submittedName>
</protein>
<keyword evidence="1" id="KW-1133">Transmembrane helix</keyword>
<organism evidence="2 3">
    <name type="scientific">Luteimonas salinilitoris</name>
    <dbReference type="NCBI Taxonomy" id="3237697"/>
    <lineage>
        <taxon>Bacteria</taxon>
        <taxon>Pseudomonadati</taxon>
        <taxon>Pseudomonadota</taxon>
        <taxon>Gammaproteobacteria</taxon>
        <taxon>Lysobacterales</taxon>
        <taxon>Lysobacteraceae</taxon>
        <taxon>Luteimonas</taxon>
    </lineage>
</organism>
<evidence type="ECO:0000256" key="1">
    <source>
        <dbReference type="SAM" id="Phobius"/>
    </source>
</evidence>
<dbReference type="RefSeq" id="WP_370562339.1">
    <property type="nucleotide sequence ID" value="NZ_JBFWIB010000001.1"/>
</dbReference>
<name>A0ABV4HS29_9GAMM</name>
<keyword evidence="3" id="KW-1185">Reference proteome</keyword>
<dbReference type="Pfam" id="PF07963">
    <property type="entry name" value="N_methyl"/>
    <property type="match status" value="1"/>
</dbReference>
<keyword evidence="1" id="KW-0812">Transmembrane</keyword>
<dbReference type="Proteomes" id="UP001566331">
    <property type="component" value="Unassembled WGS sequence"/>
</dbReference>
<dbReference type="InterPro" id="IPR012902">
    <property type="entry name" value="N_methyl_site"/>
</dbReference>
<dbReference type="Pfam" id="PF16074">
    <property type="entry name" value="PilW"/>
    <property type="match status" value="1"/>
</dbReference>
<dbReference type="PROSITE" id="PS00409">
    <property type="entry name" value="PROKAR_NTER_METHYL"/>
    <property type="match status" value="1"/>
</dbReference>
<proteinExistence type="predicted"/>
<feature type="transmembrane region" description="Helical" evidence="1">
    <location>
        <begin position="12"/>
        <end position="35"/>
    </location>
</feature>
<accession>A0ABV4HS29</accession>
<reference evidence="2 3" key="1">
    <citation type="submission" date="2024-07" db="EMBL/GenBank/DDBJ databases">
        <title>Luteimonas salilacus sp. nov., isolated from the shore soil of Salt Lake in Tibet of China.</title>
        <authorList>
            <person name="Zhang X."/>
            <person name="Li A."/>
        </authorList>
    </citation>
    <scope>NUCLEOTIDE SEQUENCE [LARGE SCALE GENOMIC DNA]</scope>
    <source>
        <strain evidence="2 3">B3-2-R+30</strain>
    </source>
</reference>
<sequence>MRIRHQRVQGLSLIEIMIALLIGSLLILGLVQVFAASRTAYQMSEGMARVQENARFALDFIQRDLRMAGHFGCVNDQSHLQTPGAMRTHFGATALYDPLNFTVSIAGFEAPGTAPGDTLEIGSAPALGALPGGLGTLSPQPIPGSDVLVLRYLGNVGAPVTGIADVGPTEELTLATGRWDALITGGRPDPGLYGIADCSHVDVFEGTSTGGTDAVVTVTQPGASQDTDLVGRYTPQPSGQTMLYRAESLVYYVSTGAGGQPSLYRAYHNGAEYSEEELVEGIASMQLVFGLDREDELDTKPPTGYIDNLDIAQAGWDDLDWRRVGMVQVGLLASSPNRAAAEQAADRHVLGVNFTPPADNDGLYRSGYESTVALRNRLYGN</sequence>
<gene>
    <name evidence="2" type="ORF">AB6713_09955</name>
</gene>
<evidence type="ECO:0000313" key="3">
    <source>
        <dbReference type="Proteomes" id="UP001566331"/>
    </source>
</evidence>
<dbReference type="InterPro" id="IPR032092">
    <property type="entry name" value="PilW"/>
</dbReference>
<dbReference type="EMBL" id="JBFWIC010000011">
    <property type="protein sequence ID" value="MEZ0474933.1"/>
    <property type="molecule type" value="Genomic_DNA"/>
</dbReference>
<keyword evidence="1" id="KW-0472">Membrane</keyword>
<comment type="caution">
    <text evidence="2">The sequence shown here is derived from an EMBL/GenBank/DDBJ whole genome shotgun (WGS) entry which is preliminary data.</text>
</comment>